<dbReference type="EMBL" id="CACVBY010000008">
    <property type="protein sequence ID" value="CAA7386370.1"/>
    <property type="molecule type" value="Genomic_DNA"/>
</dbReference>
<accession>A0A6N4XSJ6</accession>
<evidence type="ECO:0008006" key="3">
    <source>
        <dbReference type="Google" id="ProtNLM"/>
    </source>
</evidence>
<dbReference type="AlphaFoldDB" id="A0A6N4XSJ6"/>
<keyword evidence="2" id="KW-1185">Reference proteome</keyword>
<gene>
    <name evidence="1" type="ORF">CHRY9393_00663</name>
</gene>
<evidence type="ECO:0000313" key="1">
    <source>
        <dbReference type="EMBL" id="CAA7386370.1"/>
    </source>
</evidence>
<dbReference type="RefSeq" id="WP_162072046.1">
    <property type="nucleotide sequence ID" value="NZ_CACVBY010000008.1"/>
</dbReference>
<proteinExistence type="predicted"/>
<reference evidence="1 2" key="1">
    <citation type="submission" date="2020-01" db="EMBL/GenBank/DDBJ databases">
        <authorList>
            <person name="Rodrigo-Torres L."/>
            <person name="Arahal R. D."/>
            <person name="Lucena T."/>
        </authorList>
    </citation>
    <scope>NUCLEOTIDE SEQUENCE [LARGE SCALE GENOMIC DNA]</scope>
    <source>
        <strain evidence="1 2">CECT 9393</strain>
    </source>
</reference>
<name>A0A6N4XSJ6_9FLAO</name>
<organism evidence="1 2">
    <name type="scientific">Chryseobacterium fistulae</name>
    <dbReference type="NCBI Taxonomy" id="2675058"/>
    <lineage>
        <taxon>Bacteria</taxon>
        <taxon>Pseudomonadati</taxon>
        <taxon>Bacteroidota</taxon>
        <taxon>Flavobacteriia</taxon>
        <taxon>Flavobacteriales</taxon>
        <taxon>Weeksellaceae</taxon>
        <taxon>Chryseobacterium group</taxon>
        <taxon>Chryseobacterium</taxon>
    </lineage>
</organism>
<evidence type="ECO:0000313" key="2">
    <source>
        <dbReference type="Proteomes" id="UP000445309"/>
    </source>
</evidence>
<dbReference type="Proteomes" id="UP000445309">
    <property type="component" value="Unassembled WGS sequence"/>
</dbReference>
<sequence length="91" mass="10562">MSFSRRSVVFYKKYIYNYTDHLGNVRLSYFNNGGQLMKYDISSSGIYQLKYTGKLDIYKGINQGSNQISTEYKFMGKDVVNAVNKLEKPHP</sequence>
<protein>
    <recommendedName>
        <fullName evidence="3">RHS repeat-associated core domain-containing protein</fullName>
    </recommendedName>
</protein>